<dbReference type="OrthoDB" id="4453902at2759"/>
<sequence length="104" mass="12187">MRKRINLRRYIGHLIAPVNTPSPLLSWFHVHCQSLMWQMQVMILSLMGPRHGRILLTHHDGTSLVIRQSELFNFREKNVAALDTFAQCGVRQPISLKQCQRHYL</sequence>
<reference evidence="1 2" key="1">
    <citation type="submission" date="2019-04" db="EMBL/GenBank/DDBJ databases">
        <title>Friends and foes A comparative genomics study of 23 Aspergillus species from section Flavi.</title>
        <authorList>
            <consortium name="DOE Joint Genome Institute"/>
            <person name="Kjaerbolling I."/>
            <person name="Vesth T."/>
            <person name="Frisvad J.C."/>
            <person name="Nybo J.L."/>
            <person name="Theobald S."/>
            <person name="Kildgaard S."/>
            <person name="Isbrandt T."/>
            <person name="Kuo A."/>
            <person name="Sato A."/>
            <person name="Lyhne E.K."/>
            <person name="Kogle M.E."/>
            <person name="Wiebenga A."/>
            <person name="Kun R.S."/>
            <person name="Lubbers R.J."/>
            <person name="Makela M.R."/>
            <person name="Barry K."/>
            <person name="Chovatia M."/>
            <person name="Clum A."/>
            <person name="Daum C."/>
            <person name="Haridas S."/>
            <person name="He G."/>
            <person name="LaButti K."/>
            <person name="Lipzen A."/>
            <person name="Mondo S."/>
            <person name="Riley R."/>
            <person name="Salamov A."/>
            <person name="Simmons B.A."/>
            <person name="Magnuson J.K."/>
            <person name="Henrissat B."/>
            <person name="Mortensen U.H."/>
            <person name="Larsen T.O."/>
            <person name="Devries R.P."/>
            <person name="Grigoriev I.V."/>
            <person name="Machida M."/>
            <person name="Baker S.E."/>
            <person name="Andersen M.R."/>
        </authorList>
    </citation>
    <scope>NUCLEOTIDE SEQUENCE [LARGE SCALE GENOMIC DNA]</scope>
    <source>
        <strain evidence="1 2">CBS 151.66</strain>
    </source>
</reference>
<dbReference type="EMBL" id="ML732211">
    <property type="protein sequence ID" value="KAB8074330.1"/>
    <property type="molecule type" value="Genomic_DNA"/>
</dbReference>
<keyword evidence="2" id="KW-1185">Reference proteome</keyword>
<evidence type="ECO:0000313" key="1">
    <source>
        <dbReference type="EMBL" id="KAB8074330.1"/>
    </source>
</evidence>
<organism evidence="1 2">
    <name type="scientific">Aspergillus leporis</name>
    <dbReference type="NCBI Taxonomy" id="41062"/>
    <lineage>
        <taxon>Eukaryota</taxon>
        <taxon>Fungi</taxon>
        <taxon>Dikarya</taxon>
        <taxon>Ascomycota</taxon>
        <taxon>Pezizomycotina</taxon>
        <taxon>Eurotiomycetes</taxon>
        <taxon>Eurotiomycetidae</taxon>
        <taxon>Eurotiales</taxon>
        <taxon>Aspergillaceae</taxon>
        <taxon>Aspergillus</taxon>
        <taxon>Aspergillus subgen. Circumdati</taxon>
    </lineage>
</organism>
<evidence type="ECO:0000313" key="2">
    <source>
        <dbReference type="Proteomes" id="UP000326565"/>
    </source>
</evidence>
<accession>A0A5N5X4S1</accession>
<dbReference type="AlphaFoldDB" id="A0A5N5X4S1"/>
<gene>
    <name evidence="1" type="ORF">BDV29DRAFT_123709</name>
</gene>
<name>A0A5N5X4S1_9EURO</name>
<protein>
    <submittedName>
        <fullName evidence="1">Uncharacterized protein</fullName>
    </submittedName>
</protein>
<proteinExistence type="predicted"/>
<dbReference type="Proteomes" id="UP000326565">
    <property type="component" value="Unassembled WGS sequence"/>
</dbReference>